<evidence type="ECO:0000313" key="3">
    <source>
        <dbReference type="Proteomes" id="UP000232688"/>
    </source>
</evidence>
<reference evidence="2 3" key="1">
    <citation type="submission" date="2017-10" db="EMBL/GenBank/DDBJ databases">
        <title>Extensive intraspecific genome diversity in a model arbuscular mycorrhizal fungus.</title>
        <authorList>
            <person name="Chen E.C.H."/>
            <person name="Morin E."/>
            <person name="Baudet D."/>
            <person name="Noel J."/>
            <person name="Ndikumana S."/>
            <person name="Charron P."/>
            <person name="St-Onge C."/>
            <person name="Giorgi J."/>
            <person name="Grigoriev I.V."/>
            <person name="Roux C."/>
            <person name="Martin F.M."/>
            <person name="Corradi N."/>
        </authorList>
    </citation>
    <scope>NUCLEOTIDE SEQUENCE [LARGE SCALE GENOMIC DNA]</scope>
    <source>
        <strain evidence="2 3">A1</strain>
    </source>
</reference>
<evidence type="ECO:0000313" key="2">
    <source>
        <dbReference type="EMBL" id="PKC64817.1"/>
    </source>
</evidence>
<dbReference type="VEuPathDB" id="FungiDB:RhiirA1_395756"/>
<sequence length="330" mass="37086">MDGMIDLLIGSEISRINKGKGRAIKIESNEFNDEQEEEEETKSDDEQEIGDEQAEENQDITTILEQFSHTKLTCYFETCASNQEDLTITSLRYIDFPKHFVWKNGTIPLLEFPSALVFLENIGTSSTGSNRQNCQQYSKIFGSLNGVSSGTFRHDDQITHIDYVWSCPILKGLAHISDYNPISIMISHCSPPLQNLPMPLGQFVENGFLKTLFDKNPQQLMDKAQLLVDMFGESANPNNFTLQVAATNIQPSNFSLIFSIALYASSRSWDYFATRAYTRFGDMGDSESECPSANDDTPKPVHVTPRDANGQFGSVLVLKPWFSADRKTDQ</sequence>
<evidence type="ECO:0000256" key="1">
    <source>
        <dbReference type="SAM" id="MobiDB-lite"/>
    </source>
</evidence>
<comment type="caution">
    <text evidence="2">The sequence shown here is derived from an EMBL/GenBank/DDBJ whole genome shotgun (WGS) entry which is preliminary data.</text>
</comment>
<name>A0A2N0RND7_9GLOM</name>
<feature type="region of interest" description="Disordered" evidence="1">
    <location>
        <begin position="285"/>
        <end position="308"/>
    </location>
</feature>
<feature type="region of interest" description="Disordered" evidence="1">
    <location>
        <begin position="26"/>
        <end position="54"/>
    </location>
</feature>
<organism evidence="2 3">
    <name type="scientific">Rhizophagus irregularis</name>
    <dbReference type="NCBI Taxonomy" id="588596"/>
    <lineage>
        <taxon>Eukaryota</taxon>
        <taxon>Fungi</taxon>
        <taxon>Fungi incertae sedis</taxon>
        <taxon>Mucoromycota</taxon>
        <taxon>Glomeromycotina</taxon>
        <taxon>Glomeromycetes</taxon>
        <taxon>Glomerales</taxon>
        <taxon>Glomeraceae</taxon>
        <taxon>Rhizophagus</taxon>
    </lineage>
</organism>
<reference evidence="2 3" key="2">
    <citation type="submission" date="2017-10" db="EMBL/GenBank/DDBJ databases">
        <title>Genome analyses suggest a sexual origin of heterokaryosis in a supposedly ancient asexual fungus.</title>
        <authorList>
            <person name="Corradi N."/>
            <person name="Sedzielewska K."/>
            <person name="Noel J."/>
            <person name="Charron P."/>
            <person name="Farinelli L."/>
            <person name="Marton T."/>
            <person name="Kruger M."/>
            <person name="Pelin A."/>
            <person name="Brachmann A."/>
            <person name="Corradi N."/>
        </authorList>
    </citation>
    <scope>NUCLEOTIDE SEQUENCE [LARGE SCALE GENOMIC DNA]</scope>
    <source>
        <strain evidence="2 3">A1</strain>
    </source>
</reference>
<proteinExistence type="predicted"/>
<dbReference type="AlphaFoldDB" id="A0A2N0RND7"/>
<accession>A0A2N0RND7</accession>
<gene>
    <name evidence="2" type="ORF">RhiirA1_395756</name>
</gene>
<dbReference type="EMBL" id="LLXH01000600">
    <property type="protein sequence ID" value="PKC64817.1"/>
    <property type="molecule type" value="Genomic_DNA"/>
</dbReference>
<protein>
    <submittedName>
        <fullName evidence="2">Uncharacterized protein</fullName>
    </submittedName>
</protein>
<dbReference type="Proteomes" id="UP000232688">
    <property type="component" value="Unassembled WGS sequence"/>
</dbReference>
<feature type="compositionally biased region" description="Acidic residues" evidence="1">
    <location>
        <begin position="30"/>
        <end position="54"/>
    </location>
</feature>